<evidence type="ECO:0000256" key="1">
    <source>
        <dbReference type="ARBA" id="ARBA00004651"/>
    </source>
</evidence>
<feature type="transmembrane region" description="Helical" evidence="5">
    <location>
        <begin position="21"/>
        <end position="47"/>
    </location>
</feature>
<evidence type="ECO:0000313" key="8">
    <source>
        <dbReference type="Proteomes" id="UP000671852"/>
    </source>
</evidence>
<keyword evidence="2 5" id="KW-0812">Transmembrane</keyword>
<dbReference type="Gene3D" id="1.20.1560.10">
    <property type="entry name" value="ABC transporter type 1, transmembrane domain"/>
    <property type="match status" value="1"/>
</dbReference>
<organism evidence="7 8">
    <name type="scientific">Sulfurimonas aquatica</name>
    <dbReference type="NCBI Taxonomy" id="2672570"/>
    <lineage>
        <taxon>Bacteria</taxon>
        <taxon>Pseudomonadati</taxon>
        <taxon>Campylobacterota</taxon>
        <taxon>Epsilonproteobacteria</taxon>
        <taxon>Campylobacterales</taxon>
        <taxon>Sulfurimonadaceae</taxon>
        <taxon>Sulfurimonas</taxon>
    </lineage>
</organism>
<reference evidence="7" key="1">
    <citation type="submission" date="2019-11" db="EMBL/GenBank/DDBJ databases">
        <authorList>
            <person name="Kojima H."/>
        </authorList>
    </citation>
    <scope>NUCLEOTIDE SEQUENCE</scope>
    <source>
        <strain evidence="7">H1576</strain>
    </source>
</reference>
<dbReference type="GO" id="GO:0005524">
    <property type="term" value="F:ATP binding"/>
    <property type="evidence" value="ECO:0007669"/>
    <property type="project" value="UniProtKB-KW"/>
</dbReference>
<dbReference type="Proteomes" id="UP000671852">
    <property type="component" value="Chromosome"/>
</dbReference>
<reference evidence="7" key="2">
    <citation type="submission" date="2021-04" db="EMBL/GenBank/DDBJ databases">
        <title>Isolation and characterization of a novel species of the genus Sulfurimonas.</title>
        <authorList>
            <person name="Fukui M."/>
        </authorList>
    </citation>
    <scope>NUCLEOTIDE SEQUENCE</scope>
    <source>
        <strain evidence="7">H1576</strain>
    </source>
</reference>
<protein>
    <submittedName>
        <fullName evidence="7">ABC transporter ATP-binding protein</fullName>
    </submittedName>
</protein>
<dbReference type="KEGG" id="saqt:GJV85_05245"/>
<feature type="transmembrane region" description="Helical" evidence="5">
    <location>
        <begin position="132"/>
        <end position="155"/>
    </location>
</feature>
<dbReference type="SUPFAM" id="SSF90123">
    <property type="entry name" value="ABC transporter transmembrane region"/>
    <property type="match status" value="1"/>
</dbReference>
<name>A0A975AZP9_9BACT</name>
<dbReference type="EMBL" id="CP046072">
    <property type="protein sequence ID" value="QSZ41534.1"/>
    <property type="molecule type" value="Genomic_DNA"/>
</dbReference>
<accession>A0A975AZP9</accession>
<evidence type="ECO:0000259" key="6">
    <source>
        <dbReference type="PROSITE" id="PS50929"/>
    </source>
</evidence>
<keyword evidence="3 5" id="KW-1133">Transmembrane helix</keyword>
<evidence type="ECO:0000256" key="5">
    <source>
        <dbReference type="SAM" id="Phobius"/>
    </source>
</evidence>
<evidence type="ECO:0000256" key="2">
    <source>
        <dbReference type="ARBA" id="ARBA00022692"/>
    </source>
</evidence>
<keyword evidence="7" id="KW-0547">Nucleotide-binding</keyword>
<dbReference type="InterPro" id="IPR036640">
    <property type="entry name" value="ABC1_TM_sf"/>
</dbReference>
<comment type="subcellular location">
    <subcellularLocation>
        <location evidence="1">Cell membrane</location>
        <topology evidence="1">Multi-pass membrane protein</topology>
    </subcellularLocation>
</comment>
<dbReference type="PROSITE" id="PS50929">
    <property type="entry name" value="ABC_TM1F"/>
    <property type="match status" value="1"/>
</dbReference>
<evidence type="ECO:0000313" key="7">
    <source>
        <dbReference type="EMBL" id="QSZ41534.1"/>
    </source>
</evidence>
<feature type="transmembrane region" description="Helical" evidence="5">
    <location>
        <begin position="161"/>
        <end position="180"/>
    </location>
</feature>
<dbReference type="InterPro" id="IPR011527">
    <property type="entry name" value="ABC1_TM_dom"/>
</dbReference>
<dbReference type="GO" id="GO:0140359">
    <property type="term" value="F:ABC-type transporter activity"/>
    <property type="evidence" value="ECO:0007669"/>
    <property type="project" value="InterPro"/>
</dbReference>
<evidence type="ECO:0000256" key="3">
    <source>
        <dbReference type="ARBA" id="ARBA00022989"/>
    </source>
</evidence>
<feature type="domain" description="ABC transmembrane type-1" evidence="6">
    <location>
        <begin position="29"/>
        <end position="298"/>
    </location>
</feature>
<dbReference type="RefSeq" id="WP_207562816.1">
    <property type="nucleotide sequence ID" value="NZ_CP046072.1"/>
</dbReference>
<keyword evidence="8" id="KW-1185">Reference proteome</keyword>
<dbReference type="GO" id="GO:0005886">
    <property type="term" value="C:plasma membrane"/>
    <property type="evidence" value="ECO:0007669"/>
    <property type="project" value="UniProtKB-SubCell"/>
</dbReference>
<sequence>MDIKKKLISNVVSIVKEDKQNIFYLIYYSVIEAILLLFIPLATSFIINSILSHSTISIAVLGTIVVISFILTTLLQVAKQYIIEKFEQKIFVTTGIKIASMAMKMRASSENVKNLIDKHMNYFFDIGAIQKIFPILLLDGTALVVKLLFSLLLLFVFDITLFLVGLFFFVVFVILLFVLGRNGITYSIERSNTKHDAIYYLQNIPEMEGEEDSILKEFDEHLIRFVNARVKIFHVVMRQLTLTFIIEGLVFSSFLIIGGYLVINSTLPLGEFVAAEIIVVSITSALKDFMKQIDYIYDMTEGFYKVEKLSLTLQGDEHV</sequence>
<feature type="transmembrane region" description="Helical" evidence="5">
    <location>
        <begin position="53"/>
        <end position="75"/>
    </location>
</feature>
<evidence type="ECO:0000256" key="4">
    <source>
        <dbReference type="ARBA" id="ARBA00023136"/>
    </source>
</evidence>
<proteinExistence type="predicted"/>
<gene>
    <name evidence="7" type="ORF">GJV85_05245</name>
</gene>
<keyword evidence="4 5" id="KW-0472">Membrane</keyword>
<dbReference type="AlphaFoldDB" id="A0A975AZP9"/>
<feature type="transmembrane region" description="Helical" evidence="5">
    <location>
        <begin position="269"/>
        <end position="286"/>
    </location>
</feature>
<feature type="transmembrane region" description="Helical" evidence="5">
    <location>
        <begin position="240"/>
        <end position="263"/>
    </location>
</feature>
<keyword evidence="7" id="KW-0067">ATP-binding</keyword>